<dbReference type="RefSeq" id="WP_160937514.1">
    <property type="nucleotide sequence ID" value="NZ_SNVJ01000011.1"/>
</dbReference>
<accession>A0A845BG81</accession>
<keyword evidence="2" id="KW-1185">Reference proteome</keyword>
<dbReference type="OrthoDB" id="7270926at2"/>
<dbReference type="AlphaFoldDB" id="A0A845BG81"/>
<evidence type="ECO:0000313" key="1">
    <source>
        <dbReference type="EMBL" id="MXP64357.1"/>
    </source>
</evidence>
<gene>
    <name evidence="1" type="ORF">E0493_13480</name>
</gene>
<reference evidence="1 2" key="1">
    <citation type="submission" date="2019-03" db="EMBL/GenBank/DDBJ databases">
        <title>Roseomonas sp. a novel Roseomonas species isolated from Sea whip Gorgonian.</title>
        <authorList>
            <person name="Li F."/>
            <person name="Pan X."/>
            <person name="Huang S."/>
            <person name="Li Z."/>
            <person name="Meng B."/>
        </authorList>
    </citation>
    <scope>NUCLEOTIDE SEQUENCE [LARGE SCALE GENOMIC DNA]</scope>
    <source>
        <strain evidence="1 2">M0104</strain>
    </source>
</reference>
<dbReference type="Proteomes" id="UP000460715">
    <property type="component" value="Unassembled WGS sequence"/>
</dbReference>
<name>A0A845BG81_9PROT</name>
<dbReference type="EMBL" id="SNVJ01000011">
    <property type="protein sequence ID" value="MXP64357.1"/>
    <property type="molecule type" value="Genomic_DNA"/>
</dbReference>
<evidence type="ECO:0000313" key="2">
    <source>
        <dbReference type="Proteomes" id="UP000460715"/>
    </source>
</evidence>
<comment type="caution">
    <text evidence="1">The sequence shown here is derived from an EMBL/GenBank/DDBJ whole genome shotgun (WGS) entry which is preliminary data.</text>
</comment>
<organism evidence="1 2">
    <name type="scientific">Teichococcus coralli</name>
    <dbReference type="NCBI Taxonomy" id="2545983"/>
    <lineage>
        <taxon>Bacteria</taxon>
        <taxon>Pseudomonadati</taxon>
        <taxon>Pseudomonadota</taxon>
        <taxon>Alphaproteobacteria</taxon>
        <taxon>Acetobacterales</taxon>
        <taxon>Roseomonadaceae</taxon>
        <taxon>Roseomonas</taxon>
    </lineage>
</organism>
<protein>
    <submittedName>
        <fullName evidence="1">Uncharacterized protein</fullName>
    </submittedName>
</protein>
<proteinExistence type="predicted"/>
<sequence length="145" mass="16024">MKRGRDSQRQRLYAWEDRVVAPHGGTPLPFAAAQGMVDAIWAELGLRYPPRVEPLPRQATRRMADANRLRLRLPAAFPPWVLLHELAHALSSTQDGASDGHGPVFAGLYVQLLERYLRLPADRLAASLAEAGLRAELSARPVFVG</sequence>